<accession>A0A4S1CJQ2</accession>
<feature type="binding site" evidence="8">
    <location>
        <position position="42"/>
    </location>
    <ligand>
        <name>Fe cation</name>
        <dbReference type="ChEBI" id="CHEBI:24875"/>
    </ligand>
</feature>
<evidence type="ECO:0000256" key="8">
    <source>
        <dbReference type="PIRSR" id="PIRSR000071-1"/>
    </source>
</evidence>
<evidence type="ECO:0000256" key="4">
    <source>
        <dbReference type="ARBA" id="ARBA00022723"/>
    </source>
</evidence>
<feature type="binding site" evidence="8">
    <location>
        <position position="9"/>
    </location>
    <ligand>
        <name>Fe cation</name>
        <dbReference type="ChEBI" id="CHEBI:24875"/>
    </ligand>
</feature>
<evidence type="ECO:0000256" key="7">
    <source>
        <dbReference type="PIRNR" id="PIRNR000071"/>
    </source>
</evidence>
<evidence type="ECO:0000313" key="10">
    <source>
        <dbReference type="EMBL" id="TGU73934.1"/>
    </source>
</evidence>
<dbReference type="PRINTS" id="PR00163">
    <property type="entry name" value="RUBREDOXIN"/>
</dbReference>
<name>A0A4S1CJQ2_9BACT</name>
<dbReference type="NCBIfam" id="NF045768">
    <property type="entry name" value="RubredRD"/>
    <property type="match status" value="1"/>
</dbReference>
<evidence type="ECO:0000259" key="9">
    <source>
        <dbReference type="PROSITE" id="PS50903"/>
    </source>
</evidence>
<dbReference type="CDD" id="cd00730">
    <property type="entry name" value="rubredoxin"/>
    <property type="match status" value="1"/>
</dbReference>
<dbReference type="Pfam" id="PF00301">
    <property type="entry name" value="Rubredoxin"/>
    <property type="match status" value="1"/>
</dbReference>
<sequence length="52" mass="5710">MEPYICTVCQYVYDPYVGDPDNGVPPGTPFADLPDDWVCPICGVGKEAFEPE</sequence>
<dbReference type="Gene3D" id="2.20.28.10">
    <property type="match status" value="1"/>
</dbReference>
<organism evidence="10 11">
    <name type="scientific">Geomonas terrae</name>
    <dbReference type="NCBI Taxonomy" id="2562681"/>
    <lineage>
        <taxon>Bacteria</taxon>
        <taxon>Pseudomonadati</taxon>
        <taxon>Thermodesulfobacteriota</taxon>
        <taxon>Desulfuromonadia</taxon>
        <taxon>Geobacterales</taxon>
        <taxon>Geobacteraceae</taxon>
        <taxon>Geomonas</taxon>
    </lineage>
</organism>
<dbReference type="InterPro" id="IPR024934">
    <property type="entry name" value="Rubredoxin-like_dom"/>
</dbReference>
<evidence type="ECO:0000313" key="11">
    <source>
        <dbReference type="Proteomes" id="UP000306416"/>
    </source>
</evidence>
<dbReference type="GO" id="GO:0009055">
    <property type="term" value="F:electron transfer activity"/>
    <property type="evidence" value="ECO:0007669"/>
    <property type="project" value="InterPro"/>
</dbReference>
<evidence type="ECO:0000256" key="3">
    <source>
        <dbReference type="ARBA" id="ARBA00022448"/>
    </source>
</evidence>
<dbReference type="FunFam" id="2.20.28.10:FF:000001">
    <property type="entry name" value="Rubredoxin"/>
    <property type="match status" value="1"/>
</dbReference>
<dbReference type="Proteomes" id="UP000306416">
    <property type="component" value="Unassembled WGS sequence"/>
</dbReference>
<keyword evidence="6 7" id="KW-0408">Iron</keyword>
<dbReference type="SUPFAM" id="SSF57802">
    <property type="entry name" value="Rubredoxin-like"/>
    <property type="match status" value="1"/>
</dbReference>
<comment type="caution">
    <text evidence="10">The sequence shown here is derived from an EMBL/GenBank/DDBJ whole genome shotgun (WGS) entry which is preliminary data.</text>
</comment>
<keyword evidence="4 7" id="KW-0479">Metal-binding</keyword>
<evidence type="ECO:0000256" key="2">
    <source>
        <dbReference type="ARBA" id="ARBA00005337"/>
    </source>
</evidence>
<dbReference type="GO" id="GO:0043448">
    <property type="term" value="P:alkane catabolic process"/>
    <property type="evidence" value="ECO:0007669"/>
    <property type="project" value="TreeGrafter"/>
</dbReference>
<dbReference type="EMBL" id="SRSC01000001">
    <property type="protein sequence ID" value="TGU73934.1"/>
    <property type="molecule type" value="Genomic_DNA"/>
</dbReference>
<dbReference type="PROSITE" id="PS50903">
    <property type="entry name" value="RUBREDOXIN_LIKE"/>
    <property type="match status" value="1"/>
</dbReference>
<keyword evidence="3 7" id="KW-0813">Transport</keyword>
<comment type="similarity">
    <text evidence="2 7">Belongs to the rubredoxin family.</text>
</comment>
<comment type="function">
    <text evidence="1">Rubredoxin is a small nonheme, iron protein lacking acid-labile sulfide. Its single Fe, chelated to 4 Cys, functions as an electron acceptor and may also stabilize the conformation of the molecule.</text>
</comment>
<keyword evidence="11" id="KW-1185">Reference proteome</keyword>
<evidence type="ECO:0000256" key="6">
    <source>
        <dbReference type="ARBA" id="ARBA00023004"/>
    </source>
</evidence>
<feature type="domain" description="Rubredoxin-like" evidence="9">
    <location>
        <begin position="1"/>
        <end position="52"/>
    </location>
</feature>
<keyword evidence="5 7" id="KW-0249">Electron transport</keyword>
<dbReference type="InterPro" id="IPR050526">
    <property type="entry name" value="Rubredoxin_ET"/>
</dbReference>
<dbReference type="InterPro" id="IPR024935">
    <property type="entry name" value="Rubredoxin_dom"/>
</dbReference>
<dbReference type="PROSITE" id="PS00202">
    <property type="entry name" value="RUBREDOXIN"/>
    <property type="match status" value="1"/>
</dbReference>
<reference evidence="10 11" key="1">
    <citation type="submission" date="2019-04" db="EMBL/GenBank/DDBJ databases">
        <title>Geobacter oryzae sp. nov., ferric-reducing bacteria isolated from paddy soil.</title>
        <authorList>
            <person name="Xu Z."/>
            <person name="Masuda Y."/>
            <person name="Itoh H."/>
            <person name="Senoo K."/>
        </authorList>
    </citation>
    <scope>NUCLEOTIDE SEQUENCE [LARGE SCALE GENOMIC DNA]</scope>
    <source>
        <strain evidence="10 11">Red111</strain>
    </source>
</reference>
<evidence type="ECO:0000256" key="1">
    <source>
        <dbReference type="ARBA" id="ARBA00002360"/>
    </source>
</evidence>
<dbReference type="InterPro" id="IPR018527">
    <property type="entry name" value="Rubredoxin_Fe_BS"/>
</dbReference>
<proteinExistence type="inferred from homology"/>
<dbReference type="PIRSF" id="PIRSF000071">
    <property type="entry name" value="Rubredoxin"/>
    <property type="match status" value="1"/>
</dbReference>
<feature type="binding site" evidence="8">
    <location>
        <position position="6"/>
    </location>
    <ligand>
        <name>Fe cation</name>
        <dbReference type="ChEBI" id="CHEBI:24875"/>
    </ligand>
</feature>
<dbReference type="PANTHER" id="PTHR47627:SF1">
    <property type="entry name" value="RUBREDOXIN-1-RELATED"/>
    <property type="match status" value="1"/>
</dbReference>
<protein>
    <recommendedName>
        <fullName evidence="7">Rubredoxin</fullName>
    </recommendedName>
</protein>
<comment type="cofactor">
    <cofactor evidence="7 8">
        <name>Fe(3+)</name>
        <dbReference type="ChEBI" id="CHEBI:29034"/>
    </cofactor>
    <text evidence="7 8">Binds 1 Fe(3+) ion per subunit.</text>
</comment>
<dbReference type="AlphaFoldDB" id="A0A4S1CJQ2"/>
<dbReference type="RefSeq" id="WP_129127127.1">
    <property type="nucleotide sequence ID" value="NZ_SRSC01000001.1"/>
</dbReference>
<gene>
    <name evidence="10" type="ORF">E4633_00210</name>
</gene>
<dbReference type="PANTHER" id="PTHR47627">
    <property type="entry name" value="RUBREDOXIN"/>
    <property type="match status" value="1"/>
</dbReference>
<dbReference type="InterPro" id="IPR024922">
    <property type="entry name" value="Rubredoxin"/>
</dbReference>
<evidence type="ECO:0000256" key="5">
    <source>
        <dbReference type="ARBA" id="ARBA00022982"/>
    </source>
</evidence>
<feature type="binding site" evidence="8">
    <location>
        <position position="39"/>
    </location>
    <ligand>
        <name>Fe cation</name>
        <dbReference type="ChEBI" id="CHEBI:24875"/>
    </ligand>
</feature>
<dbReference type="GO" id="GO:0005506">
    <property type="term" value="F:iron ion binding"/>
    <property type="evidence" value="ECO:0007669"/>
    <property type="project" value="InterPro"/>
</dbReference>